<dbReference type="PANTHER" id="PTHR12110:SF21">
    <property type="entry name" value="XYLOSE ISOMERASE-LIKE TIM BARREL DOMAIN-CONTAINING PROTEIN"/>
    <property type="match status" value="1"/>
</dbReference>
<feature type="non-terminal residue" evidence="2">
    <location>
        <position position="242"/>
    </location>
</feature>
<organism evidence="2">
    <name type="scientific">marine sediment metagenome</name>
    <dbReference type="NCBI Taxonomy" id="412755"/>
    <lineage>
        <taxon>unclassified sequences</taxon>
        <taxon>metagenomes</taxon>
        <taxon>ecological metagenomes</taxon>
    </lineage>
</organism>
<dbReference type="InterPro" id="IPR036237">
    <property type="entry name" value="Xyl_isomerase-like_sf"/>
</dbReference>
<dbReference type="Pfam" id="PF01261">
    <property type="entry name" value="AP_endonuc_2"/>
    <property type="match status" value="1"/>
</dbReference>
<protein>
    <recommendedName>
        <fullName evidence="1">Xylose isomerase-like TIM barrel domain-containing protein</fullName>
    </recommendedName>
</protein>
<gene>
    <name evidence="2" type="ORF">S03H2_43310</name>
</gene>
<dbReference type="InterPro" id="IPR050312">
    <property type="entry name" value="IolE/XylAMocC-like"/>
</dbReference>
<evidence type="ECO:0000259" key="1">
    <source>
        <dbReference type="Pfam" id="PF01261"/>
    </source>
</evidence>
<evidence type="ECO:0000313" key="2">
    <source>
        <dbReference type="EMBL" id="GAH69321.1"/>
    </source>
</evidence>
<name>X1HGK2_9ZZZZ</name>
<accession>X1HGK2</accession>
<comment type="caution">
    <text evidence="2">The sequence shown here is derived from an EMBL/GenBank/DDBJ whole genome shotgun (WGS) entry which is preliminary data.</text>
</comment>
<reference evidence="2" key="1">
    <citation type="journal article" date="2014" name="Front. Microbiol.">
        <title>High frequency of phylogenetically diverse reductive dehalogenase-homologous genes in deep subseafloor sedimentary metagenomes.</title>
        <authorList>
            <person name="Kawai M."/>
            <person name="Futagami T."/>
            <person name="Toyoda A."/>
            <person name="Takaki Y."/>
            <person name="Nishi S."/>
            <person name="Hori S."/>
            <person name="Arai W."/>
            <person name="Tsubouchi T."/>
            <person name="Morono Y."/>
            <person name="Uchiyama I."/>
            <person name="Ito T."/>
            <person name="Fujiyama A."/>
            <person name="Inagaki F."/>
            <person name="Takami H."/>
        </authorList>
    </citation>
    <scope>NUCLEOTIDE SEQUENCE</scope>
    <source>
        <strain evidence="2">Expedition CK06-06</strain>
    </source>
</reference>
<feature type="domain" description="Xylose isomerase-like TIM barrel" evidence="1">
    <location>
        <begin position="20"/>
        <end position="238"/>
    </location>
</feature>
<dbReference type="EMBL" id="BARU01027005">
    <property type="protein sequence ID" value="GAH69321.1"/>
    <property type="molecule type" value="Genomic_DNA"/>
</dbReference>
<dbReference type="AlphaFoldDB" id="X1HGK2"/>
<dbReference type="InterPro" id="IPR013022">
    <property type="entry name" value="Xyl_isomerase-like_TIM-brl"/>
</dbReference>
<dbReference type="PANTHER" id="PTHR12110">
    <property type="entry name" value="HYDROXYPYRUVATE ISOMERASE"/>
    <property type="match status" value="1"/>
</dbReference>
<proteinExistence type="predicted"/>
<dbReference type="Gene3D" id="3.20.20.150">
    <property type="entry name" value="Divalent-metal-dependent TIM barrel enzymes"/>
    <property type="match status" value="1"/>
</dbReference>
<sequence>MDVGILTAPFRNETMETVVSFAAEAGFACLEIDVRPGCQHLNVVEQDEGAFSEAITQVREAGLVISSLACYLNVSAGDEAERAEMQGHLRTAVDRAAANDIEVVCCTAGLPPEGMEREEVIEQIAAPFFRELTEEAGEKGVKLALENWFATNIEHLGQWDLMFEQVPAENFGLNFDPSHLLWQDIDYLYAVEKFADRIFHTHAKDTEVLAHKKAYLGSQSGRGWWRYVIPGYGEIDWGVYIA</sequence>
<dbReference type="SUPFAM" id="SSF51658">
    <property type="entry name" value="Xylose isomerase-like"/>
    <property type="match status" value="1"/>
</dbReference>